<dbReference type="GO" id="GO:0003700">
    <property type="term" value="F:DNA-binding transcription factor activity"/>
    <property type="evidence" value="ECO:0007669"/>
    <property type="project" value="TreeGrafter"/>
</dbReference>
<evidence type="ECO:0000313" key="4">
    <source>
        <dbReference type="Proteomes" id="UP000005143"/>
    </source>
</evidence>
<dbReference type="Gene3D" id="1.10.357.10">
    <property type="entry name" value="Tetracycline Repressor, domain 2"/>
    <property type="match status" value="1"/>
</dbReference>
<evidence type="ECO:0000313" key="3">
    <source>
        <dbReference type="EMBL" id="EHN10831.1"/>
    </source>
</evidence>
<dbReference type="InterPro" id="IPR009057">
    <property type="entry name" value="Homeodomain-like_sf"/>
</dbReference>
<dbReference type="Pfam" id="PF00440">
    <property type="entry name" value="TetR_N"/>
    <property type="match status" value="1"/>
</dbReference>
<dbReference type="AlphaFoldDB" id="H0E662"/>
<accession>H0E662</accession>
<protein>
    <submittedName>
        <fullName evidence="3">Transcriptional regulator TetR family</fullName>
    </submittedName>
</protein>
<evidence type="ECO:0000256" key="1">
    <source>
        <dbReference type="ARBA" id="ARBA00023125"/>
    </source>
</evidence>
<feature type="domain" description="HTH tetR-type" evidence="2">
    <location>
        <begin position="21"/>
        <end position="68"/>
    </location>
</feature>
<keyword evidence="1" id="KW-0238">DNA-binding</keyword>
<proteinExistence type="predicted"/>
<sequence length="226" mass="25716">MSTEPRKKSRRAPNGARKQLILDAATMLFSSRAYEDVSLDEICEQAGVISHGLVAYHFNGKRGLYTEVLERIWDDFLDYQRPRPDELTMEAQLRGLLRRHYEYIETDPQRWLNLFQSRATHDEVHEIAEAAWSAAVGQILDILQLERDQPPRLRAALRGFVGYTHELTLDWVKHRDLDHSDIAELSYDTLVENLRIGGKGRPDVAQTIATLEGAPAPEVAAGRRSG</sequence>
<dbReference type="InterPro" id="IPR001647">
    <property type="entry name" value="HTH_TetR"/>
</dbReference>
<dbReference type="EMBL" id="AGUD01000200">
    <property type="protein sequence ID" value="EHN10831.1"/>
    <property type="molecule type" value="Genomic_DNA"/>
</dbReference>
<evidence type="ECO:0000259" key="2">
    <source>
        <dbReference type="Pfam" id="PF00440"/>
    </source>
</evidence>
<dbReference type="InterPro" id="IPR050109">
    <property type="entry name" value="HTH-type_TetR-like_transc_reg"/>
</dbReference>
<dbReference type="Proteomes" id="UP000005143">
    <property type="component" value="Unassembled WGS sequence"/>
</dbReference>
<keyword evidence="4" id="KW-1185">Reference proteome</keyword>
<name>H0E662_9ACTN</name>
<dbReference type="PANTHER" id="PTHR30055:SF146">
    <property type="entry name" value="HTH-TYPE TRANSCRIPTIONAL DUAL REGULATOR CECR"/>
    <property type="match status" value="1"/>
</dbReference>
<comment type="caution">
    <text evidence="3">The sequence shown here is derived from an EMBL/GenBank/DDBJ whole genome shotgun (WGS) entry which is preliminary data.</text>
</comment>
<reference evidence="3 4" key="1">
    <citation type="journal article" date="2013" name="Biodegradation">
        <title>Quantitative proteomic analysis of ibuprofen-degrading Patulibacter sp. strain I11.</title>
        <authorList>
            <person name="Almeida B."/>
            <person name="Kjeldal H."/>
            <person name="Lolas I."/>
            <person name="Knudsen A.D."/>
            <person name="Carvalho G."/>
            <person name="Nielsen K.L."/>
            <person name="Barreto Crespo M.T."/>
            <person name="Stensballe A."/>
            <person name="Nielsen J.L."/>
        </authorList>
    </citation>
    <scope>NUCLEOTIDE SEQUENCE [LARGE SCALE GENOMIC DNA]</scope>
    <source>
        <strain evidence="3 4">I11</strain>
    </source>
</reference>
<gene>
    <name evidence="3" type="ORF">PAI11_23120</name>
</gene>
<dbReference type="SUPFAM" id="SSF46689">
    <property type="entry name" value="Homeodomain-like"/>
    <property type="match status" value="1"/>
</dbReference>
<dbReference type="PANTHER" id="PTHR30055">
    <property type="entry name" value="HTH-TYPE TRANSCRIPTIONAL REGULATOR RUTR"/>
    <property type="match status" value="1"/>
</dbReference>
<dbReference type="GO" id="GO:0000976">
    <property type="term" value="F:transcription cis-regulatory region binding"/>
    <property type="evidence" value="ECO:0007669"/>
    <property type="project" value="TreeGrafter"/>
</dbReference>
<organism evidence="3 4">
    <name type="scientific">Patulibacter medicamentivorans</name>
    <dbReference type="NCBI Taxonomy" id="1097667"/>
    <lineage>
        <taxon>Bacteria</taxon>
        <taxon>Bacillati</taxon>
        <taxon>Actinomycetota</taxon>
        <taxon>Thermoleophilia</taxon>
        <taxon>Solirubrobacterales</taxon>
        <taxon>Patulibacteraceae</taxon>
        <taxon>Patulibacter</taxon>
    </lineage>
</organism>
<dbReference type="OrthoDB" id="8479950at2"/>
<dbReference type="RefSeq" id="WP_007575099.1">
    <property type="nucleotide sequence ID" value="NZ_AGUD01000200.1"/>
</dbReference>